<gene>
    <name evidence="1" type="ORF">AC244_32715</name>
</gene>
<evidence type="ECO:0000313" key="2">
    <source>
        <dbReference type="Proteomes" id="UP000037425"/>
    </source>
</evidence>
<name>A0A0L8BE33_ENSAD</name>
<organism evidence="1 2">
    <name type="scientific">Ensifer adhaerens</name>
    <name type="common">Sinorhizobium morelense</name>
    <dbReference type="NCBI Taxonomy" id="106592"/>
    <lineage>
        <taxon>Bacteria</taxon>
        <taxon>Pseudomonadati</taxon>
        <taxon>Pseudomonadota</taxon>
        <taxon>Alphaproteobacteria</taxon>
        <taxon>Hyphomicrobiales</taxon>
        <taxon>Rhizobiaceae</taxon>
        <taxon>Sinorhizobium/Ensifer group</taxon>
        <taxon>Ensifer</taxon>
    </lineage>
</organism>
<dbReference type="Proteomes" id="UP000037425">
    <property type="component" value="Unassembled WGS sequence"/>
</dbReference>
<dbReference type="AlphaFoldDB" id="A0A0L8BE33"/>
<proteinExistence type="predicted"/>
<protein>
    <submittedName>
        <fullName evidence="1">Uncharacterized protein</fullName>
    </submittedName>
</protein>
<reference evidence="2" key="1">
    <citation type="submission" date="2015-07" db="EMBL/GenBank/DDBJ databases">
        <title>Whole genome sequence of an Ensifer adhaerens strain isolated from a cave pool in the Wind Cave National Park.</title>
        <authorList>
            <person name="Eng W.W.H."/>
            <person name="Gan H.M."/>
            <person name="Barton H.A."/>
            <person name="Savka M.A."/>
        </authorList>
    </citation>
    <scope>NUCLEOTIDE SEQUENCE [LARGE SCALE GENOMIC DNA]</scope>
    <source>
        <strain evidence="2">SD006</strain>
    </source>
</reference>
<sequence>MRRPHSIESVPYLVHTGYELPLMLEGRKPFAFFCGDGENAWFDDLQRTFAPHVASGRIQRDVLELTQMCPTTSGGQRELRTIYVAYALNGEEWRFDRFRQARLELFHEWRPWTEADEREEGLLLGYSEEQCDWWIVNRFRKRHAR</sequence>
<dbReference type="PATRIC" id="fig|106592.7.peg.6019"/>
<evidence type="ECO:0000313" key="1">
    <source>
        <dbReference type="EMBL" id="KOF12941.1"/>
    </source>
</evidence>
<dbReference type="EMBL" id="LGAP01000045">
    <property type="protein sequence ID" value="KOF12941.1"/>
    <property type="molecule type" value="Genomic_DNA"/>
</dbReference>
<comment type="caution">
    <text evidence="1">The sequence shown here is derived from an EMBL/GenBank/DDBJ whole genome shotgun (WGS) entry which is preliminary data.</text>
</comment>
<accession>A0A0L8BE33</accession>